<dbReference type="InterPro" id="IPR014718">
    <property type="entry name" value="GH-type_carb-bd"/>
</dbReference>
<evidence type="ECO:0000256" key="3">
    <source>
        <dbReference type="ARBA" id="ARBA00009284"/>
    </source>
</evidence>
<comment type="subcellular location">
    <subcellularLocation>
        <location evidence="1">Periplasm</location>
    </subcellularLocation>
</comment>
<dbReference type="AlphaFoldDB" id="A0A2S8S8P5"/>
<dbReference type="UniPathway" id="UPA00637"/>
<dbReference type="InterPro" id="IPR011013">
    <property type="entry name" value="Gal_mutarotase_sf_dom"/>
</dbReference>
<dbReference type="GO" id="GO:0030288">
    <property type="term" value="C:outer membrane-bounded periplasmic space"/>
    <property type="evidence" value="ECO:0007669"/>
    <property type="project" value="TreeGrafter"/>
</dbReference>
<dbReference type="InterPro" id="IPR014756">
    <property type="entry name" value="Ig_E-set"/>
</dbReference>
<name>A0A2S8S8P5_9RHOB</name>
<evidence type="ECO:0000256" key="5">
    <source>
        <dbReference type="ARBA" id="ARBA00022729"/>
    </source>
</evidence>
<dbReference type="InterPro" id="IPR007444">
    <property type="entry name" value="Glucan_biosyn_MdoG_C"/>
</dbReference>
<keyword evidence="9" id="KW-1185">Reference proteome</keyword>
<dbReference type="SUPFAM" id="SSF81296">
    <property type="entry name" value="E set domains"/>
    <property type="match status" value="1"/>
</dbReference>
<evidence type="ECO:0000256" key="4">
    <source>
        <dbReference type="ARBA" id="ARBA00015376"/>
    </source>
</evidence>
<dbReference type="Pfam" id="PF04349">
    <property type="entry name" value="MdoG"/>
    <property type="match status" value="1"/>
</dbReference>
<comment type="caution">
    <text evidence="8">The sequence shown here is derived from an EMBL/GenBank/DDBJ whole genome shotgun (WGS) entry which is preliminary data.</text>
</comment>
<dbReference type="PIRSF" id="PIRSF006281">
    <property type="entry name" value="MdoG"/>
    <property type="match status" value="1"/>
</dbReference>
<comment type="pathway">
    <text evidence="2">Glycan metabolism; osmoregulated periplasmic glucan (OPG) biosynthesis.</text>
</comment>
<dbReference type="PANTHER" id="PTHR30504">
    <property type="entry name" value="GLUCANS BIOSYNTHESIS PROTEIN"/>
    <property type="match status" value="1"/>
</dbReference>
<keyword evidence="6" id="KW-0574">Periplasm</keyword>
<reference evidence="8 9" key="1">
    <citation type="submission" date="2018-02" db="EMBL/GenBank/DDBJ databases">
        <title>Genomic Encyclopedia of Archaeal and Bacterial Type Strains, Phase II (KMG-II): from individual species to whole genera.</title>
        <authorList>
            <person name="Goeker M."/>
        </authorList>
    </citation>
    <scope>NUCLEOTIDE SEQUENCE [LARGE SCALE GENOMIC DNA]</scope>
    <source>
        <strain evidence="8 9">DSM 18921</strain>
    </source>
</reference>
<evidence type="ECO:0000313" key="9">
    <source>
        <dbReference type="Proteomes" id="UP000238338"/>
    </source>
</evidence>
<evidence type="ECO:0000256" key="1">
    <source>
        <dbReference type="ARBA" id="ARBA00004418"/>
    </source>
</evidence>
<feature type="domain" description="Glucan biosynthesis periplasmic MdoG C-terminal" evidence="7">
    <location>
        <begin position="46"/>
        <end position="526"/>
    </location>
</feature>
<evidence type="ECO:0000256" key="2">
    <source>
        <dbReference type="ARBA" id="ARBA00005001"/>
    </source>
</evidence>
<dbReference type="PROSITE" id="PS51318">
    <property type="entry name" value="TAT"/>
    <property type="match status" value="1"/>
</dbReference>
<dbReference type="Gene3D" id="2.70.98.10">
    <property type="match status" value="1"/>
</dbReference>
<sequence>MIPNMTDLRSPSRRLFLTAAGTTALTMLALPAPLWAQADAVQGEPFSFDLLTDAARARAAQPAPEAEVLSPLFTDLNYDDYQHIQFRPAKARWKSAESTWNLLPFHLGWLFKEPVRLHEVIDGRATELTFTTDDFDYRGHLKEDVPPATALPGVAGFKLTHPLNRADKMDEIISFVGASYFRALGQGNTYGLSARGLAIDSGLTKAEEFPRFSGFWLERPAPGDERVTIYAALDSASVTGAYRFIVTPGVDTTVEVTARLFFRNDVEQLGIAPLTSMFLFADVNRARFLDYRPRVHDSNGLRIVRADGDVIWRALDNPARLATSYYSETQPQRFGLHQRGRDFDDYQDAGARYDLRPSVDVEPIGDWGAGKVRLFELPTDVEVHDNIGAFWIPDQPVKAGDAREFAYRLHWGRLEPDYSDDRAIVRATRSGVGGAAGVENPPDTRKFVVDFHGGMLGRLPDSDTEVSPVLSVSGGTVDVLTLSKLPGEPTWRMAADIAAKDGAVVEMTAHIAGYGRKLSEIWSFQWVK</sequence>
<dbReference type="GO" id="GO:0030246">
    <property type="term" value="F:carbohydrate binding"/>
    <property type="evidence" value="ECO:0007669"/>
    <property type="project" value="InterPro"/>
</dbReference>
<dbReference type="FunFam" id="2.70.98.10:FF:000001">
    <property type="entry name" value="Glucans biosynthesis protein G"/>
    <property type="match status" value="1"/>
</dbReference>
<protein>
    <recommendedName>
        <fullName evidence="4">Glucans biosynthesis protein G</fullName>
    </recommendedName>
</protein>
<dbReference type="Proteomes" id="UP000238338">
    <property type="component" value="Unassembled WGS sequence"/>
</dbReference>
<dbReference type="EMBL" id="PVEP01000003">
    <property type="protein sequence ID" value="PQV57201.1"/>
    <property type="molecule type" value="Genomic_DNA"/>
</dbReference>
<dbReference type="GO" id="GO:0003824">
    <property type="term" value="F:catalytic activity"/>
    <property type="evidence" value="ECO:0007669"/>
    <property type="project" value="InterPro"/>
</dbReference>
<evidence type="ECO:0000256" key="6">
    <source>
        <dbReference type="ARBA" id="ARBA00022764"/>
    </source>
</evidence>
<comment type="similarity">
    <text evidence="3">Belongs to the OpgD/OpgG family.</text>
</comment>
<dbReference type="InterPro" id="IPR014438">
    <property type="entry name" value="Glucan_biosyn_MdoG/MdoD"/>
</dbReference>
<proteinExistence type="inferred from homology"/>
<gene>
    <name evidence="8" type="ORF">LX70_02062</name>
</gene>
<evidence type="ECO:0000313" key="8">
    <source>
        <dbReference type="EMBL" id="PQV57201.1"/>
    </source>
</evidence>
<evidence type="ECO:0000259" key="7">
    <source>
        <dbReference type="Pfam" id="PF04349"/>
    </source>
</evidence>
<dbReference type="Gene3D" id="2.60.40.10">
    <property type="entry name" value="Immunoglobulins"/>
    <property type="match status" value="1"/>
</dbReference>
<dbReference type="SUPFAM" id="SSF74650">
    <property type="entry name" value="Galactose mutarotase-like"/>
    <property type="match status" value="1"/>
</dbReference>
<dbReference type="InterPro" id="IPR006311">
    <property type="entry name" value="TAT_signal"/>
</dbReference>
<keyword evidence="5" id="KW-0732">Signal</keyword>
<dbReference type="PANTHER" id="PTHR30504:SF4">
    <property type="entry name" value="GLUCANS BIOSYNTHESIS PROTEIN G"/>
    <property type="match status" value="1"/>
</dbReference>
<accession>A0A2S8S8P5</accession>
<dbReference type="GO" id="GO:0051274">
    <property type="term" value="P:beta-glucan biosynthetic process"/>
    <property type="evidence" value="ECO:0007669"/>
    <property type="project" value="TreeGrafter"/>
</dbReference>
<dbReference type="InterPro" id="IPR013783">
    <property type="entry name" value="Ig-like_fold"/>
</dbReference>
<organism evidence="8 9">
    <name type="scientific">Albidovulum denitrificans</name>
    <dbReference type="NCBI Taxonomy" id="404881"/>
    <lineage>
        <taxon>Bacteria</taxon>
        <taxon>Pseudomonadati</taxon>
        <taxon>Pseudomonadota</taxon>
        <taxon>Alphaproteobacteria</taxon>
        <taxon>Rhodobacterales</taxon>
        <taxon>Paracoccaceae</taxon>
        <taxon>Albidovulum</taxon>
    </lineage>
</organism>